<dbReference type="InterPro" id="IPR000644">
    <property type="entry name" value="CBS_dom"/>
</dbReference>
<dbReference type="SMART" id="SM00052">
    <property type="entry name" value="EAL"/>
    <property type="match status" value="1"/>
</dbReference>
<dbReference type="SMART" id="SM00267">
    <property type="entry name" value="GGDEF"/>
    <property type="match status" value="1"/>
</dbReference>
<dbReference type="NCBIfam" id="TIGR00254">
    <property type="entry name" value="GGDEF"/>
    <property type="match status" value="1"/>
</dbReference>
<dbReference type="SUPFAM" id="SSF55073">
    <property type="entry name" value="Nucleotide cyclase"/>
    <property type="match status" value="1"/>
</dbReference>
<dbReference type="AlphaFoldDB" id="A0A6L7HY16"/>
<dbReference type="InterPro" id="IPR050706">
    <property type="entry name" value="Cyclic-di-GMP_PDE-like"/>
</dbReference>
<feature type="domain" description="CBS" evidence="4">
    <location>
        <begin position="269"/>
        <end position="328"/>
    </location>
</feature>
<dbReference type="Gene3D" id="3.10.580.10">
    <property type="entry name" value="CBS-domain"/>
    <property type="match status" value="1"/>
</dbReference>
<dbReference type="Pfam" id="PF00990">
    <property type="entry name" value="GGDEF"/>
    <property type="match status" value="1"/>
</dbReference>
<dbReference type="SUPFAM" id="SSF141868">
    <property type="entry name" value="EAL domain-like"/>
    <property type="match status" value="1"/>
</dbReference>
<dbReference type="Pfam" id="PF00563">
    <property type="entry name" value="EAL"/>
    <property type="match status" value="1"/>
</dbReference>
<comment type="caution">
    <text evidence="5">The sequence shown here is derived from an EMBL/GenBank/DDBJ whole genome shotgun (WGS) entry which is preliminary data.</text>
</comment>
<dbReference type="InterPro" id="IPR001633">
    <property type="entry name" value="EAL_dom"/>
</dbReference>
<dbReference type="SUPFAM" id="SSF54631">
    <property type="entry name" value="CBS-domain pair"/>
    <property type="match status" value="1"/>
</dbReference>
<evidence type="ECO:0000259" key="3">
    <source>
        <dbReference type="PROSITE" id="PS50887"/>
    </source>
</evidence>
<keyword evidence="1" id="KW-0129">CBS domain</keyword>
<dbReference type="PANTHER" id="PTHR33121">
    <property type="entry name" value="CYCLIC DI-GMP PHOSPHODIESTERASE PDEF"/>
    <property type="match status" value="1"/>
</dbReference>
<dbReference type="InterPro" id="IPR043128">
    <property type="entry name" value="Rev_trsase/Diguanyl_cyclase"/>
</dbReference>
<dbReference type="Gene3D" id="3.20.20.450">
    <property type="entry name" value="EAL domain"/>
    <property type="match status" value="1"/>
</dbReference>
<gene>
    <name evidence="5" type="ORF">GNT65_11220</name>
</gene>
<proteinExistence type="predicted"/>
<dbReference type="PROSITE" id="PS51371">
    <property type="entry name" value="CBS"/>
    <property type="match status" value="1"/>
</dbReference>
<protein>
    <submittedName>
        <fullName evidence="5">EAL domain-containing protein</fullName>
    </submittedName>
</protein>
<dbReference type="InterPro" id="IPR046342">
    <property type="entry name" value="CBS_dom_sf"/>
</dbReference>
<accession>A0A6L7HY16</accession>
<keyword evidence="6" id="KW-1185">Reference proteome</keyword>
<dbReference type="CDD" id="cd01949">
    <property type="entry name" value="GGDEF"/>
    <property type="match status" value="1"/>
</dbReference>
<dbReference type="EMBL" id="WRPA01000009">
    <property type="protein sequence ID" value="MXR69242.1"/>
    <property type="molecule type" value="Genomic_DNA"/>
</dbReference>
<evidence type="ECO:0000259" key="4">
    <source>
        <dbReference type="PROSITE" id="PS51371"/>
    </source>
</evidence>
<dbReference type="RefSeq" id="WP_160796225.1">
    <property type="nucleotide sequence ID" value="NZ_WRPA01000009.1"/>
</dbReference>
<organism evidence="5 6">
    <name type="scientific">Shewanella insulae</name>
    <dbReference type="NCBI Taxonomy" id="2681496"/>
    <lineage>
        <taxon>Bacteria</taxon>
        <taxon>Pseudomonadati</taxon>
        <taxon>Pseudomonadota</taxon>
        <taxon>Gammaproteobacteria</taxon>
        <taxon>Alteromonadales</taxon>
        <taxon>Shewanellaceae</taxon>
        <taxon>Shewanella</taxon>
    </lineage>
</organism>
<reference evidence="5 6" key="1">
    <citation type="submission" date="2019-12" db="EMBL/GenBank/DDBJ databases">
        <title>Shewanella insulae sp. nov., isolated from a tidal flat.</title>
        <authorList>
            <person name="Yoon J.-H."/>
        </authorList>
    </citation>
    <scope>NUCLEOTIDE SEQUENCE [LARGE SCALE GENOMIC DNA]</scope>
    <source>
        <strain evidence="5 6">JBTF-M18</strain>
    </source>
</reference>
<feature type="domain" description="GGDEF" evidence="3">
    <location>
        <begin position="425"/>
        <end position="574"/>
    </location>
</feature>
<dbReference type="PANTHER" id="PTHR33121:SF76">
    <property type="entry name" value="SIGNALING PROTEIN"/>
    <property type="match status" value="1"/>
</dbReference>
<dbReference type="InterPro" id="IPR029787">
    <property type="entry name" value="Nucleotide_cyclase"/>
</dbReference>
<evidence type="ECO:0000313" key="5">
    <source>
        <dbReference type="EMBL" id="MXR69242.1"/>
    </source>
</evidence>
<dbReference type="Gene3D" id="3.30.70.270">
    <property type="match status" value="1"/>
</dbReference>
<evidence type="ECO:0000259" key="2">
    <source>
        <dbReference type="PROSITE" id="PS50883"/>
    </source>
</evidence>
<dbReference type="InterPro" id="IPR035919">
    <property type="entry name" value="EAL_sf"/>
</dbReference>
<dbReference type="CDD" id="cd01948">
    <property type="entry name" value="EAL"/>
    <property type="match status" value="1"/>
</dbReference>
<dbReference type="PROSITE" id="PS50883">
    <property type="entry name" value="EAL"/>
    <property type="match status" value="1"/>
</dbReference>
<name>A0A6L7HY16_9GAMM</name>
<dbReference type="PROSITE" id="PS50887">
    <property type="entry name" value="GGDEF"/>
    <property type="match status" value="1"/>
</dbReference>
<feature type="domain" description="EAL" evidence="2">
    <location>
        <begin position="3"/>
        <end position="253"/>
    </location>
</feature>
<evidence type="ECO:0000313" key="6">
    <source>
        <dbReference type="Proteomes" id="UP000474778"/>
    </source>
</evidence>
<sequence length="590" mass="66022">MTAIDLSSELDKIIEREKIHVLFQPIFNINSQRLHGFEALSRGPEHSALFSPVPLFQTAAHEGRLSELEEICRRHSIRQFDTRELPGKLFINISPKALLEPSHAKGLTLGLVQELGLSPDQIVIELSEQYPADDIDLLKECLNHYRSQGFLTAIDDLGTGYSGLRLWSELAPDYVKIDRHFIYQIDQSPVKQEFVRSIIDLCQSLSCKVIAEGIETQAELALLTQLGIVYCQGYLLGRPQTQPTQTLTAMAPQEAKQRQTRYAESAESLSTRTICVTPETKLKALSARFVRSPHLQVVAIVDTDRQPLGIVDRAQLMELFSTPYGRALHENSPVIEVMNDKVLKVPACMPISEVSQCLTAEHGTVAQHFMVMRDQRLLGIGHTKDLLQQITEQRIKMARHANPLSGLPGNIPIQEELQRLRQQGRAFYLAYFDLCHFKPYNDIYGFCRGDEVIQAVAKRLQQQLGGEHFVGHVGGDDFVVIGTSPAIIDACRQLLRDFNQDREAFYSPDDWQAQGVTAEDRQGQRVTHPLISLCVGLLPPEVTRFCDEQGLSTYSAAAKKQAKAAMSGFSLFTPAPNDAAITLYRPLKLA</sequence>
<evidence type="ECO:0000256" key="1">
    <source>
        <dbReference type="PROSITE-ProRule" id="PRU00703"/>
    </source>
</evidence>
<dbReference type="InterPro" id="IPR000160">
    <property type="entry name" value="GGDEF_dom"/>
</dbReference>
<dbReference type="Proteomes" id="UP000474778">
    <property type="component" value="Unassembled WGS sequence"/>
</dbReference>
<dbReference type="GO" id="GO:0071111">
    <property type="term" value="F:cyclic-guanylate-specific phosphodiesterase activity"/>
    <property type="evidence" value="ECO:0007669"/>
    <property type="project" value="InterPro"/>
</dbReference>